<dbReference type="Pfam" id="PF04185">
    <property type="entry name" value="Phosphoesterase"/>
    <property type="match status" value="1"/>
</dbReference>
<organism evidence="3 4">
    <name type="scientific">Sinomonas humi</name>
    <dbReference type="NCBI Taxonomy" id="1338436"/>
    <lineage>
        <taxon>Bacteria</taxon>
        <taxon>Bacillati</taxon>
        <taxon>Actinomycetota</taxon>
        <taxon>Actinomycetes</taxon>
        <taxon>Micrococcales</taxon>
        <taxon>Micrococcaceae</taxon>
        <taxon>Sinomonas</taxon>
    </lineage>
</organism>
<evidence type="ECO:0000313" key="3">
    <source>
        <dbReference type="EMBL" id="KHL02313.1"/>
    </source>
</evidence>
<accession>A0A0B2AFF9</accession>
<keyword evidence="4" id="KW-1185">Reference proteome</keyword>
<dbReference type="STRING" id="1338436.LK10_12965"/>
<gene>
    <name evidence="3" type="ORF">LK10_12965</name>
</gene>
<dbReference type="GO" id="GO:0042578">
    <property type="term" value="F:phosphoric ester hydrolase activity"/>
    <property type="evidence" value="ECO:0007669"/>
    <property type="project" value="UniProtKB-ARBA"/>
</dbReference>
<dbReference type="EMBL" id="JTDL01000127">
    <property type="protein sequence ID" value="KHL02313.1"/>
    <property type="molecule type" value="Genomic_DNA"/>
</dbReference>
<name>A0A0B2AFF9_9MICC</name>
<sequence>MVVEENHSFGNIIGNPAAPYLNSLATQGALFTNSAGVAHPSEPNYLALFSGSTQGVTDDSCPHTFTAGNLGAQLAAAGDTFAGYSEGLPETGYSGCTSGEYARRHAPWTNFPSVPASASLPFSSFPQDYNSLPTVSIVIPNVADDMHDGTVAAADTWMKDNLDGYAQWAKAHNSLLVVTWDEDEDTAGNHIATIFEGAQVKPGQYSEPITHYRVLRTVEAAYGLPALGQAADTQPITDVWR</sequence>
<dbReference type="AlphaFoldDB" id="A0A0B2AFF9"/>
<evidence type="ECO:0000256" key="1">
    <source>
        <dbReference type="ARBA" id="ARBA00022801"/>
    </source>
</evidence>
<dbReference type="InterPro" id="IPR007312">
    <property type="entry name" value="Phosphoesterase"/>
</dbReference>
<evidence type="ECO:0000256" key="2">
    <source>
        <dbReference type="ARBA" id="ARBA00023026"/>
    </source>
</evidence>
<comment type="caution">
    <text evidence="3">The sequence shown here is derived from an EMBL/GenBank/DDBJ whole genome shotgun (WGS) entry which is preliminary data.</text>
</comment>
<dbReference type="PANTHER" id="PTHR31956">
    <property type="entry name" value="NON-SPECIFIC PHOSPHOLIPASE C4-RELATED"/>
    <property type="match status" value="1"/>
</dbReference>
<proteinExistence type="predicted"/>
<evidence type="ECO:0000313" key="4">
    <source>
        <dbReference type="Proteomes" id="UP000030982"/>
    </source>
</evidence>
<dbReference type="Gene3D" id="3.40.720.10">
    <property type="entry name" value="Alkaline Phosphatase, subunit A"/>
    <property type="match status" value="1"/>
</dbReference>
<dbReference type="PANTHER" id="PTHR31956:SF1">
    <property type="entry name" value="NON-SPECIFIC PHOSPHOLIPASE C1"/>
    <property type="match status" value="1"/>
</dbReference>
<dbReference type="Proteomes" id="UP000030982">
    <property type="component" value="Unassembled WGS sequence"/>
</dbReference>
<keyword evidence="1" id="KW-0378">Hydrolase</keyword>
<protein>
    <submittedName>
        <fullName evidence="3">Acid phosphatase</fullName>
    </submittedName>
</protein>
<dbReference type="InterPro" id="IPR017850">
    <property type="entry name" value="Alkaline_phosphatase_core_sf"/>
</dbReference>
<reference evidence="3 4" key="1">
    <citation type="submission" date="2014-09" db="EMBL/GenBank/DDBJ databases">
        <title>Genome sequence of Sinomonas sp. MUSC 117.</title>
        <authorList>
            <person name="Lee L.-H."/>
        </authorList>
    </citation>
    <scope>NUCLEOTIDE SEQUENCE [LARGE SCALE GENOMIC DNA]</scope>
    <source>
        <strain evidence="3 4">MUSC 117</strain>
    </source>
</reference>
<keyword evidence="2" id="KW-0843">Virulence</keyword>